<feature type="compositionally biased region" description="Low complexity" evidence="1">
    <location>
        <begin position="83"/>
        <end position="128"/>
    </location>
</feature>
<proteinExistence type="predicted"/>
<keyword evidence="4" id="KW-1185">Reference proteome</keyword>
<feature type="compositionally biased region" description="Pro residues" evidence="1">
    <location>
        <begin position="138"/>
        <end position="148"/>
    </location>
</feature>
<protein>
    <recommendedName>
        <fullName evidence="2">SPOR domain-containing protein</fullName>
    </recommendedName>
</protein>
<dbReference type="InterPro" id="IPR007730">
    <property type="entry name" value="SPOR-like_dom"/>
</dbReference>
<dbReference type="Pfam" id="PF05036">
    <property type="entry name" value="SPOR"/>
    <property type="match status" value="2"/>
</dbReference>
<evidence type="ECO:0000256" key="1">
    <source>
        <dbReference type="SAM" id="MobiDB-lite"/>
    </source>
</evidence>
<comment type="caution">
    <text evidence="3">The sequence shown here is derived from an EMBL/GenBank/DDBJ whole genome shotgun (WGS) entry which is preliminary data.</text>
</comment>
<reference evidence="4" key="1">
    <citation type="journal article" date="2019" name="Int. J. Syst. Evol. Microbiol.">
        <title>The Global Catalogue of Microorganisms (GCM) 10K type strain sequencing project: providing services to taxonomists for standard genome sequencing and annotation.</title>
        <authorList>
            <consortium name="The Broad Institute Genomics Platform"/>
            <consortium name="The Broad Institute Genome Sequencing Center for Infectious Disease"/>
            <person name="Wu L."/>
            <person name="Ma J."/>
        </authorList>
    </citation>
    <scope>NUCLEOTIDE SEQUENCE [LARGE SCALE GENOMIC DNA]</scope>
    <source>
        <strain evidence="4">JCM 16242</strain>
    </source>
</reference>
<dbReference type="Proteomes" id="UP001500657">
    <property type="component" value="Unassembled WGS sequence"/>
</dbReference>
<accession>A0ABP3DYX3</accession>
<gene>
    <name evidence="3" type="ORF">GCM10009126_07120</name>
</gene>
<dbReference type="InterPro" id="IPR052521">
    <property type="entry name" value="Cell_div_SPOR-domain"/>
</dbReference>
<evidence type="ECO:0000313" key="4">
    <source>
        <dbReference type="Proteomes" id="UP001500657"/>
    </source>
</evidence>
<dbReference type="InterPro" id="IPR036680">
    <property type="entry name" value="SPOR-like_sf"/>
</dbReference>
<dbReference type="PANTHER" id="PTHR38687">
    <property type="entry name" value="CELL DIVISION PROTEIN DEDD-RELATED"/>
    <property type="match status" value="1"/>
</dbReference>
<feature type="domain" description="SPOR" evidence="2">
    <location>
        <begin position="155"/>
        <end position="234"/>
    </location>
</feature>
<feature type="compositionally biased region" description="Basic and acidic residues" evidence="1">
    <location>
        <begin position="69"/>
        <end position="82"/>
    </location>
</feature>
<feature type="domain" description="SPOR" evidence="2">
    <location>
        <begin position="253"/>
        <end position="332"/>
    </location>
</feature>
<evidence type="ECO:0000313" key="3">
    <source>
        <dbReference type="EMBL" id="GAA0243991.1"/>
    </source>
</evidence>
<organism evidence="3 4">
    <name type="scientific">Rhodanobacter caeni</name>
    <dbReference type="NCBI Taxonomy" id="657654"/>
    <lineage>
        <taxon>Bacteria</taxon>
        <taxon>Pseudomonadati</taxon>
        <taxon>Pseudomonadota</taxon>
        <taxon>Gammaproteobacteria</taxon>
        <taxon>Lysobacterales</taxon>
        <taxon>Rhodanobacteraceae</taxon>
        <taxon>Rhodanobacter</taxon>
    </lineage>
</organism>
<dbReference type="Gene3D" id="3.30.70.1070">
    <property type="entry name" value="Sporulation related repeat"/>
    <property type="match status" value="2"/>
</dbReference>
<evidence type="ECO:0000259" key="2">
    <source>
        <dbReference type="PROSITE" id="PS51724"/>
    </source>
</evidence>
<sequence>MVLFVPMFFSGKPPAEGGDAAVSLAIPPAPDRDLQTRTMDLSTSGTAPAQAPVSGDQLATVNIGSNRPLDVENDPRAGKAHEPTTVTTGTGTSATEPVIPMQPATRTDTPAPTAADQPVATRAAAPAKTETKPEAKPEPAPTPKPAEPAPAVADAGGQGSYMLNLSAYASASGAASLQQKVRALGYPVSSHPITQAGQRRTKVVAGPFATRTAAEAARLKITHSISGVPATLEHGDAPASSAAPTTSAHTASASRAGGWAVQLAAVSGQADANALRDKLRAAGFDGFVDSVNVGGKQLWRVRAGPQTQRADAQRVHDQIKAKLGIDGNIVSVP</sequence>
<dbReference type="SUPFAM" id="SSF110997">
    <property type="entry name" value="Sporulation related repeat"/>
    <property type="match status" value="2"/>
</dbReference>
<dbReference type="EMBL" id="BAAAFO010000001">
    <property type="protein sequence ID" value="GAA0243991.1"/>
    <property type="molecule type" value="Genomic_DNA"/>
</dbReference>
<feature type="region of interest" description="Disordered" evidence="1">
    <location>
        <begin position="65"/>
        <end position="153"/>
    </location>
</feature>
<dbReference type="PROSITE" id="PS51724">
    <property type="entry name" value="SPOR"/>
    <property type="match status" value="2"/>
</dbReference>
<name>A0ABP3DYX3_9GAMM</name>
<dbReference type="PANTHER" id="PTHR38687:SF1">
    <property type="entry name" value="CELL DIVISION PROTEIN DEDD"/>
    <property type="match status" value="1"/>
</dbReference>